<feature type="transmembrane region" description="Helical" evidence="5">
    <location>
        <begin position="26"/>
        <end position="45"/>
    </location>
</feature>
<protein>
    <submittedName>
        <fullName evidence="7">MFS transporter</fullName>
    </submittedName>
</protein>
<sequence length="423" mass="44529">MTSPHVTPPLVRDPHADPVERASGGWIARVSLTCIAIWIGMYGPIQVLLGLQAARFSPDHKELTLGIVTGAGAAVSTIATPLFGALSDRTTFRMGRRLPWVVGGTIGGAASLVLLAYAPGVGVMILGWCLVQAFLHAAMAAVLAAIPDQVPVDQRGAVSGWFGVTQTLGVVVGTGVAATVGGIRAGYIACAALLLVFALPYVLRSNDIHLPRTHLRAFSWREFARGFWIDPRQHPDFGWAWLTRFIINLSNAIGLLYLLYFLTDAVGRADPPGDLFVLTLIYAGCLIVTAVVFGVLSDRVGRRKIFVIASGFVMCVAGFTLAFSPTWTGALVGAVLLGSGFGVYTAVDFALITQVLPVATDRAKDLGVVTIAASLPAVLAPVVAAPIIAAFADKSTGYRVLYLVASLIGLVGASLVTRIRSVR</sequence>
<accession>A0A542XD34</accession>
<dbReference type="PROSITE" id="PS50850">
    <property type="entry name" value="MFS"/>
    <property type="match status" value="1"/>
</dbReference>
<feature type="transmembrane region" description="Helical" evidence="5">
    <location>
        <begin position="330"/>
        <end position="356"/>
    </location>
</feature>
<evidence type="ECO:0000256" key="4">
    <source>
        <dbReference type="ARBA" id="ARBA00023136"/>
    </source>
</evidence>
<keyword evidence="4 5" id="KW-0472">Membrane</keyword>
<dbReference type="Proteomes" id="UP000318336">
    <property type="component" value="Unassembled WGS sequence"/>
</dbReference>
<dbReference type="Pfam" id="PF07690">
    <property type="entry name" value="MFS_1"/>
    <property type="match status" value="2"/>
</dbReference>
<feature type="transmembrane region" description="Helical" evidence="5">
    <location>
        <begin position="305"/>
        <end position="324"/>
    </location>
</feature>
<evidence type="ECO:0000256" key="5">
    <source>
        <dbReference type="SAM" id="Phobius"/>
    </source>
</evidence>
<dbReference type="SUPFAM" id="SSF103473">
    <property type="entry name" value="MFS general substrate transporter"/>
    <property type="match status" value="1"/>
</dbReference>
<feature type="transmembrane region" description="Helical" evidence="5">
    <location>
        <begin position="185"/>
        <end position="203"/>
    </location>
</feature>
<evidence type="ECO:0000256" key="1">
    <source>
        <dbReference type="ARBA" id="ARBA00004651"/>
    </source>
</evidence>
<name>A0A542XD34_9MICO</name>
<dbReference type="PANTHER" id="PTHR23528:SF1">
    <property type="entry name" value="MAJOR FACILITATOR SUPERFAMILY (MFS) PROFILE DOMAIN-CONTAINING PROTEIN"/>
    <property type="match status" value="1"/>
</dbReference>
<evidence type="ECO:0000313" key="7">
    <source>
        <dbReference type="EMBL" id="TQL33727.1"/>
    </source>
</evidence>
<feature type="transmembrane region" description="Helical" evidence="5">
    <location>
        <begin position="398"/>
        <end position="417"/>
    </location>
</feature>
<evidence type="ECO:0000313" key="8">
    <source>
        <dbReference type="Proteomes" id="UP000318336"/>
    </source>
</evidence>
<proteinExistence type="predicted"/>
<dbReference type="OrthoDB" id="7584869at2"/>
<dbReference type="RefSeq" id="WP_142005706.1">
    <property type="nucleotide sequence ID" value="NZ_CAJTBP010000001.1"/>
</dbReference>
<feature type="transmembrane region" description="Helical" evidence="5">
    <location>
        <begin position="158"/>
        <end position="179"/>
    </location>
</feature>
<feature type="transmembrane region" description="Helical" evidence="5">
    <location>
        <begin position="275"/>
        <end position="296"/>
    </location>
</feature>
<dbReference type="AlphaFoldDB" id="A0A542XD34"/>
<dbReference type="PANTHER" id="PTHR23528">
    <property type="match status" value="1"/>
</dbReference>
<feature type="transmembrane region" description="Helical" evidence="5">
    <location>
        <begin position="65"/>
        <end position="86"/>
    </location>
</feature>
<feature type="domain" description="Major facilitator superfamily (MFS) profile" evidence="6">
    <location>
        <begin position="236"/>
        <end position="423"/>
    </location>
</feature>
<dbReference type="InterPro" id="IPR011701">
    <property type="entry name" value="MFS"/>
</dbReference>
<dbReference type="Gene3D" id="1.20.1250.20">
    <property type="entry name" value="MFS general substrate transporter like domains"/>
    <property type="match status" value="2"/>
</dbReference>
<dbReference type="InterPro" id="IPR020846">
    <property type="entry name" value="MFS_dom"/>
</dbReference>
<evidence type="ECO:0000256" key="2">
    <source>
        <dbReference type="ARBA" id="ARBA00022692"/>
    </source>
</evidence>
<keyword evidence="3 5" id="KW-1133">Transmembrane helix</keyword>
<comment type="caution">
    <text evidence="7">The sequence shown here is derived from an EMBL/GenBank/DDBJ whole genome shotgun (WGS) entry which is preliminary data.</text>
</comment>
<dbReference type="GO" id="GO:0005886">
    <property type="term" value="C:plasma membrane"/>
    <property type="evidence" value="ECO:0007669"/>
    <property type="project" value="UniProtKB-SubCell"/>
</dbReference>
<dbReference type="EMBL" id="VFOK01000001">
    <property type="protein sequence ID" value="TQL33727.1"/>
    <property type="molecule type" value="Genomic_DNA"/>
</dbReference>
<organism evidence="7 8">
    <name type="scientific">Barrientosiimonas humi</name>
    <dbReference type="NCBI Taxonomy" id="999931"/>
    <lineage>
        <taxon>Bacteria</taxon>
        <taxon>Bacillati</taxon>
        <taxon>Actinomycetota</taxon>
        <taxon>Actinomycetes</taxon>
        <taxon>Micrococcales</taxon>
        <taxon>Dermacoccaceae</taxon>
        <taxon>Barrientosiimonas</taxon>
    </lineage>
</organism>
<feature type="transmembrane region" description="Helical" evidence="5">
    <location>
        <begin position="98"/>
        <end position="119"/>
    </location>
</feature>
<dbReference type="InterPro" id="IPR036259">
    <property type="entry name" value="MFS_trans_sf"/>
</dbReference>
<comment type="subcellular location">
    <subcellularLocation>
        <location evidence="1">Cell membrane</location>
        <topology evidence="1">Multi-pass membrane protein</topology>
    </subcellularLocation>
</comment>
<evidence type="ECO:0000259" key="6">
    <source>
        <dbReference type="PROSITE" id="PS50850"/>
    </source>
</evidence>
<feature type="transmembrane region" description="Helical" evidence="5">
    <location>
        <begin position="368"/>
        <end position="392"/>
    </location>
</feature>
<feature type="transmembrane region" description="Helical" evidence="5">
    <location>
        <begin position="125"/>
        <end position="146"/>
    </location>
</feature>
<feature type="transmembrane region" description="Helical" evidence="5">
    <location>
        <begin position="241"/>
        <end position="263"/>
    </location>
</feature>
<gene>
    <name evidence="7" type="ORF">FB554_1878</name>
</gene>
<keyword evidence="8" id="KW-1185">Reference proteome</keyword>
<keyword evidence="2 5" id="KW-0812">Transmembrane</keyword>
<dbReference type="GO" id="GO:0022857">
    <property type="term" value="F:transmembrane transporter activity"/>
    <property type="evidence" value="ECO:0007669"/>
    <property type="project" value="InterPro"/>
</dbReference>
<evidence type="ECO:0000256" key="3">
    <source>
        <dbReference type="ARBA" id="ARBA00022989"/>
    </source>
</evidence>
<reference evidence="7 8" key="1">
    <citation type="submission" date="2019-06" db="EMBL/GenBank/DDBJ databases">
        <title>Sequencing the genomes of 1000 actinobacteria strains.</title>
        <authorList>
            <person name="Klenk H.-P."/>
        </authorList>
    </citation>
    <scope>NUCLEOTIDE SEQUENCE [LARGE SCALE GENOMIC DNA]</scope>
    <source>
        <strain evidence="7 8">DSM 24617</strain>
    </source>
</reference>